<dbReference type="Proteomes" id="UP000198672">
    <property type="component" value="Unassembled WGS sequence"/>
</dbReference>
<evidence type="ECO:0000313" key="3">
    <source>
        <dbReference type="Proteomes" id="UP000198672"/>
    </source>
</evidence>
<evidence type="ECO:0000313" key="2">
    <source>
        <dbReference type="EMBL" id="SDX77816.1"/>
    </source>
</evidence>
<proteinExistence type="predicted"/>
<gene>
    <name evidence="2" type="ORF">SAMN05421644_1139</name>
</gene>
<reference evidence="3" key="1">
    <citation type="submission" date="2016-10" db="EMBL/GenBank/DDBJ databases">
        <authorList>
            <person name="Varghese N."/>
            <person name="Submissions S."/>
        </authorList>
    </citation>
    <scope>NUCLEOTIDE SEQUENCE [LARGE SCALE GENOMIC DNA]</scope>
    <source>
        <strain evidence="3">DSM 173</strain>
    </source>
</reference>
<protein>
    <submittedName>
        <fullName evidence="2">Uncharacterized protein</fullName>
    </submittedName>
</protein>
<organism evidence="2 3">
    <name type="scientific">Allochromatium warmingii</name>
    <name type="common">Chromatium warmingii</name>
    <dbReference type="NCBI Taxonomy" id="61595"/>
    <lineage>
        <taxon>Bacteria</taxon>
        <taxon>Pseudomonadati</taxon>
        <taxon>Pseudomonadota</taxon>
        <taxon>Gammaproteobacteria</taxon>
        <taxon>Chromatiales</taxon>
        <taxon>Chromatiaceae</taxon>
        <taxon>Allochromatium</taxon>
    </lineage>
</organism>
<dbReference type="AlphaFoldDB" id="A0A1H3EGF2"/>
<dbReference type="EMBL" id="FNOW01000013">
    <property type="protein sequence ID" value="SDX77816.1"/>
    <property type="molecule type" value="Genomic_DNA"/>
</dbReference>
<evidence type="ECO:0000256" key="1">
    <source>
        <dbReference type="SAM" id="SignalP"/>
    </source>
</evidence>
<keyword evidence="3" id="KW-1185">Reference proteome</keyword>
<accession>A0A1H3EGF2</accession>
<name>A0A1H3EGF2_ALLWA</name>
<dbReference type="STRING" id="61595.SAMN05421644_1139"/>
<feature type="chain" id="PRO_5011467550" evidence="1">
    <location>
        <begin position="20"/>
        <end position="48"/>
    </location>
</feature>
<feature type="signal peptide" evidence="1">
    <location>
        <begin position="1"/>
        <end position="19"/>
    </location>
</feature>
<keyword evidence="1" id="KW-0732">Signal</keyword>
<sequence>MRALVVSAGFWIMWFSAQADTTLALPNAIAAPYWICSKIVHCKNPSFG</sequence>